<sequence>MRDILLIRKKRLTTLKEIEKELKVNPLINFHDAMGSEAINTIELFFQNMNKFTYIYSESSQKDSLLVELLFIFLKVNYGSFIKGAQSYFSHVQGFFTFFKEKEKIEALFEDVFESSTIMLEEVFDKLEESSFNFEISNFIITHEEKIKEDILSKNINFTNHTISDNLLKNSEFHQRIYNDAFFSEALNSIDFQVRRFFTICFYEYLFLGLEIDYQKRCLLSYMVYRFIEEKYEVDYLNGV</sequence>
<dbReference type="EMBL" id="CABEHT010000001">
    <property type="protein sequence ID" value="VTS16950.1"/>
    <property type="molecule type" value="Genomic_DNA"/>
</dbReference>
<gene>
    <name evidence="1" type="ORF">NCTC5386_01526</name>
</gene>
<dbReference type="Proteomes" id="UP000394068">
    <property type="component" value="Unassembled WGS sequence"/>
</dbReference>
<accession>A0A4U9XSZ0</accession>
<dbReference type="RefSeq" id="WP_077353877.1">
    <property type="nucleotide sequence ID" value="NZ_CABEHT010000001.1"/>
</dbReference>
<name>A0A4U9XSZ0_9STRE</name>
<proteinExistence type="predicted"/>
<evidence type="ECO:0000313" key="1">
    <source>
        <dbReference type="EMBL" id="VTS16950.1"/>
    </source>
</evidence>
<evidence type="ECO:0000313" key="2">
    <source>
        <dbReference type="Proteomes" id="UP000394068"/>
    </source>
</evidence>
<protein>
    <submittedName>
        <fullName evidence="1">Uncharacterized protein</fullName>
    </submittedName>
</protein>
<dbReference type="AlphaFoldDB" id="A0A4U9XSZ0"/>
<reference evidence="1 2" key="1">
    <citation type="submission" date="2019-05" db="EMBL/GenBank/DDBJ databases">
        <authorList>
            <consortium name="Pathogen Informatics"/>
        </authorList>
    </citation>
    <scope>NUCLEOTIDE SEQUENCE [LARGE SCALE GENOMIC DNA]</scope>
    <source>
        <strain evidence="1 2">NCTC5386</strain>
    </source>
</reference>
<organism evidence="1 2">
    <name type="scientific">Streptococcus pseudoporcinus</name>
    <dbReference type="NCBI Taxonomy" id="361101"/>
    <lineage>
        <taxon>Bacteria</taxon>
        <taxon>Bacillati</taxon>
        <taxon>Bacillota</taxon>
        <taxon>Bacilli</taxon>
        <taxon>Lactobacillales</taxon>
        <taxon>Streptococcaceae</taxon>
        <taxon>Streptococcus</taxon>
    </lineage>
</organism>